<comment type="caution">
    <text evidence="3">The sequence shown here is derived from an EMBL/GenBank/DDBJ whole genome shotgun (WGS) entry which is preliminary data.</text>
</comment>
<feature type="region of interest" description="Disordered" evidence="1">
    <location>
        <begin position="23"/>
        <end position="62"/>
    </location>
</feature>
<protein>
    <recommendedName>
        <fullName evidence="5">Lipoprotein</fullName>
    </recommendedName>
</protein>
<feature type="compositionally biased region" description="Low complexity" evidence="1">
    <location>
        <begin position="23"/>
        <end position="53"/>
    </location>
</feature>
<gene>
    <name evidence="3" type="ORF">GD627_11855</name>
</gene>
<organism evidence="3 4">
    <name type="scientific">Arthrobacter yangruifuii</name>
    <dbReference type="NCBI Taxonomy" id="2606616"/>
    <lineage>
        <taxon>Bacteria</taxon>
        <taxon>Bacillati</taxon>
        <taxon>Actinomycetota</taxon>
        <taxon>Actinomycetes</taxon>
        <taxon>Micrococcales</taxon>
        <taxon>Micrococcaceae</taxon>
        <taxon>Arthrobacter</taxon>
    </lineage>
</organism>
<keyword evidence="4" id="KW-1185">Reference proteome</keyword>
<evidence type="ECO:0000256" key="1">
    <source>
        <dbReference type="SAM" id="MobiDB-lite"/>
    </source>
</evidence>
<dbReference type="PROSITE" id="PS51257">
    <property type="entry name" value="PROKAR_LIPOPROTEIN"/>
    <property type="match status" value="1"/>
</dbReference>
<keyword evidence="2" id="KW-0732">Signal</keyword>
<reference evidence="3 4" key="1">
    <citation type="submission" date="2019-08" db="EMBL/GenBank/DDBJ databases">
        <title>Arthrobacter sp. nov., isolated from plateau pika and Tibetan wild ass.</title>
        <authorList>
            <person name="Ge Y."/>
        </authorList>
    </citation>
    <scope>NUCLEOTIDE SEQUENCE [LARGE SCALE GENOMIC DNA]</scope>
    <source>
        <strain evidence="3 4">785</strain>
    </source>
</reference>
<evidence type="ECO:0000256" key="2">
    <source>
        <dbReference type="SAM" id="SignalP"/>
    </source>
</evidence>
<evidence type="ECO:0000313" key="3">
    <source>
        <dbReference type="EMBL" id="KAD3514998.1"/>
    </source>
</evidence>
<feature type="signal peptide" evidence="2">
    <location>
        <begin position="1"/>
        <end position="24"/>
    </location>
</feature>
<sequence length="262" mass="27638">MGDFKHRIALAALAGTLLLSGCSADPGEDPQPAADTAPAQETTAPAEAAGPTPVAYETRASDGNPSNDQAYIASAFFWGLVGNSYGLSGQWTTDGNDPAHIAQLWENYFSDSLMEKLRAAEPGSDLTGVANWALLAVAPNDSSDPVKASAACKPGMATCWFLSNKDGRMSTVDNPIYSEAPAAGPNQFLSSYDVILPVSLTEQDNAEGYMSAVLKLNLTFVPNPTPDDGRAPYLIDSVNNELVDAKTDLLSNRPDLVFSDTM</sequence>
<evidence type="ECO:0008006" key="5">
    <source>
        <dbReference type="Google" id="ProtNLM"/>
    </source>
</evidence>
<feature type="chain" id="PRO_5024917649" description="Lipoprotein" evidence="2">
    <location>
        <begin position="25"/>
        <end position="262"/>
    </location>
</feature>
<dbReference type="EMBL" id="VTFX01000005">
    <property type="protein sequence ID" value="KAD3514998.1"/>
    <property type="molecule type" value="Genomic_DNA"/>
</dbReference>
<name>A0A5N6MGJ3_9MICC</name>
<proteinExistence type="predicted"/>
<dbReference type="AlphaFoldDB" id="A0A5N6MGJ3"/>
<dbReference type="RefSeq" id="WP_152272674.1">
    <property type="nucleotide sequence ID" value="NZ_VTFX01000005.1"/>
</dbReference>
<evidence type="ECO:0000313" key="4">
    <source>
        <dbReference type="Proteomes" id="UP000326852"/>
    </source>
</evidence>
<dbReference type="Proteomes" id="UP000326852">
    <property type="component" value="Unassembled WGS sequence"/>
</dbReference>
<accession>A0A5N6MGJ3</accession>